<sequence>MNVHSTESYKPPENRAELERRYAAGERYFPETDLSGESLVGIKLDGADFEKHSWFFDADFSGASLRGVSFRECNLKCANFSAADLTGAILELAAIESIKTTGAKLEAVKVHGASFYGCELTENDELPSWDW</sequence>
<dbReference type="PANTHER" id="PTHR14136">
    <property type="entry name" value="BTB_POZ DOMAIN-CONTAINING PROTEIN KCTD9"/>
    <property type="match status" value="1"/>
</dbReference>
<organism evidence="1 2">
    <name type="scientific">Duganella zoogloeoides</name>
    <dbReference type="NCBI Taxonomy" id="75659"/>
    <lineage>
        <taxon>Bacteria</taxon>
        <taxon>Pseudomonadati</taxon>
        <taxon>Pseudomonadota</taxon>
        <taxon>Betaproteobacteria</taxon>
        <taxon>Burkholderiales</taxon>
        <taxon>Oxalobacteraceae</taxon>
        <taxon>Telluria group</taxon>
        <taxon>Duganella</taxon>
    </lineage>
</organism>
<dbReference type="SUPFAM" id="SSF141571">
    <property type="entry name" value="Pentapeptide repeat-like"/>
    <property type="match status" value="1"/>
</dbReference>
<dbReference type="Gene3D" id="2.160.20.80">
    <property type="entry name" value="E3 ubiquitin-protein ligase SopA"/>
    <property type="match status" value="1"/>
</dbReference>
<proteinExistence type="predicted"/>
<accession>A0ABZ0XUK0</accession>
<dbReference type="GeneID" id="43163510"/>
<reference evidence="1 2" key="1">
    <citation type="submission" date="2023-11" db="EMBL/GenBank/DDBJ databases">
        <title>MicrobeMod: A computational toolkit for identifying prokaryotic methylation and restriction-modification with nanopore sequencing.</title>
        <authorList>
            <person name="Crits-Christoph A."/>
            <person name="Kang S.C."/>
            <person name="Lee H."/>
            <person name="Ostrov N."/>
        </authorList>
    </citation>
    <scope>NUCLEOTIDE SEQUENCE [LARGE SCALE GENOMIC DNA]</scope>
    <source>
        <strain evidence="1 2">ATCC 25935</strain>
    </source>
</reference>
<dbReference type="InterPro" id="IPR051082">
    <property type="entry name" value="Pentapeptide-BTB/POZ_domain"/>
</dbReference>
<evidence type="ECO:0000313" key="1">
    <source>
        <dbReference type="EMBL" id="WQH03339.1"/>
    </source>
</evidence>
<dbReference type="PANTHER" id="PTHR14136:SF17">
    <property type="entry name" value="BTB_POZ DOMAIN-CONTAINING PROTEIN KCTD9"/>
    <property type="match status" value="1"/>
</dbReference>
<evidence type="ECO:0000313" key="2">
    <source>
        <dbReference type="Proteomes" id="UP001326110"/>
    </source>
</evidence>
<dbReference type="Proteomes" id="UP001326110">
    <property type="component" value="Chromosome"/>
</dbReference>
<gene>
    <name evidence="1" type="ORF">SR858_20110</name>
</gene>
<dbReference type="EMBL" id="CP140152">
    <property type="protein sequence ID" value="WQH03339.1"/>
    <property type="molecule type" value="Genomic_DNA"/>
</dbReference>
<protein>
    <submittedName>
        <fullName evidence="1">Pentapeptide repeat-containing protein</fullName>
    </submittedName>
</protein>
<dbReference type="Pfam" id="PF00805">
    <property type="entry name" value="Pentapeptide"/>
    <property type="match status" value="1"/>
</dbReference>
<name>A0ABZ0XUK0_9BURK</name>
<dbReference type="RefSeq" id="WP_026637270.1">
    <property type="nucleotide sequence ID" value="NZ_CP140152.1"/>
</dbReference>
<dbReference type="InterPro" id="IPR001646">
    <property type="entry name" value="5peptide_repeat"/>
</dbReference>
<keyword evidence="2" id="KW-1185">Reference proteome</keyword>